<dbReference type="STRING" id="364199.SAMN04489858_11355"/>
<reference evidence="1 2" key="1">
    <citation type="submission" date="2016-10" db="EMBL/GenBank/DDBJ databases">
        <authorList>
            <person name="de Groot N.N."/>
        </authorList>
    </citation>
    <scope>NUCLEOTIDE SEQUENCE [LARGE SCALE GENOMIC DNA]</scope>
    <source>
        <strain evidence="1 2">DSM 17862</strain>
    </source>
</reference>
<proteinExistence type="predicted"/>
<dbReference type="AlphaFoldDB" id="A0A1I0HZ57"/>
<dbReference type="Pfam" id="PF06776">
    <property type="entry name" value="IalB"/>
    <property type="match status" value="1"/>
</dbReference>
<organism evidence="1 2">
    <name type="scientific">Paracoccus homiensis</name>
    <dbReference type="NCBI Taxonomy" id="364199"/>
    <lineage>
        <taxon>Bacteria</taxon>
        <taxon>Pseudomonadati</taxon>
        <taxon>Pseudomonadota</taxon>
        <taxon>Alphaproteobacteria</taxon>
        <taxon>Rhodobacterales</taxon>
        <taxon>Paracoccaceae</taxon>
        <taxon>Paracoccus</taxon>
    </lineage>
</organism>
<keyword evidence="2" id="KW-1185">Reference proteome</keyword>
<dbReference type="EMBL" id="FOHO01000013">
    <property type="protein sequence ID" value="SET89216.1"/>
    <property type="molecule type" value="Genomic_DNA"/>
</dbReference>
<protein>
    <submittedName>
        <fullName evidence="1">Invasion protein IalB, involved in pathogenesis</fullName>
    </submittedName>
</protein>
<dbReference type="InterPro" id="IPR010642">
    <property type="entry name" value="Invasion_prot_B"/>
</dbReference>
<name>A0A1I0HZ57_9RHOB</name>
<dbReference type="RefSeq" id="WP_090736798.1">
    <property type="nucleotide sequence ID" value="NZ_FOHO01000013.1"/>
</dbReference>
<sequence length="171" mass="17863">MIWNSAIGLAVALTVIGGAEINAQQADTAKDASPDQGPLWLISCSNQADPAQLLCESSQSLIVAQGSQRLATASFQRVAGQDRTQAVLTVPFGVSLAQGVTIAVDDATVGTLTYDSCDGQGCYAMGDVDAEWLQRMRDGTAMSASVTDREGRQISLSFQLTGFTASEALMP</sequence>
<dbReference type="Proteomes" id="UP000199180">
    <property type="component" value="Unassembled WGS sequence"/>
</dbReference>
<evidence type="ECO:0000313" key="2">
    <source>
        <dbReference type="Proteomes" id="UP000199180"/>
    </source>
</evidence>
<evidence type="ECO:0000313" key="1">
    <source>
        <dbReference type="EMBL" id="SET89216.1"/>
    </source>
</evidence>
<accession>A0A1I0HZ57</accession>
<dbReference type="InterPro" id="IPR038696">
    <property type="entry name" value="IalB_sf"/>
</dbReference>
<dbReference type="Gene3D" id="2.60.40.1880">
    <property type="entry name" value="Invasion associated locus B (IalB) protein"/>
    <property type="match status" value="1"/>
</dbReference>
<gene>
    <name evidence="1" type="ORF">SAMN04489858_11355</name>
</gene>
<dbReference type="OrthoDB" id="7565159at2"/>